<evidence type="ECO:0000256" key="4">
    <source>
        <dbReference type="ARBA" id="ARBA00023027"/>
    </source>
</evidence>
<proteinExistence type="inferred from homology"/>
<evidence type="ECO:0000259" key="5">
    <source>
        <dbReference type="SMART" id="SM00997"/>
    </source>
</evidence>
<dbReference type="PANTHER" id="PTHR23420">
    <property type="entry name" value="ADENOSYLHOMOCYSTEINASE"/>
    <property type="match status" value="1"/>
</dbReference>
<keyword evidence="7" id="KW-1185">Reference proteome</keyword>
<dbReference type="InterPro" id="IPR020082">
    <property type="entry name" value="S-Ado-L-homoCys_hydrolase_CS"/>
</dbReference>
<evidence type="ECO:0000256" key="3">
    <source>
        <dbReference type="ARBA" id="ARBA00022563"/>
    </source>
</evidence>
<keyword evidence="4" id="KW-0520">NAD</keyword>
<evidence type="ECO:0000256" key="1">
    <source>
        <dbReference type="ARBA" id="ARBA00001911"/>
    </source>
</evidence>
<dbReference type="PROSITE" id="PS00739">
    <property type="entry name" value="ADOHCYASE_2"/>
    <property type="match status" value="1"/>
</dbReference>
<dbReference type="OrthoDB" id="10007170at2759"/>
<keyword evidence="3" id="KW-0554">One-carbon metabolism</keyword>
<dbReference type="SUPFAM" id="SSF51735">
    <property type="entry name" value="NAD(P)-binding Rossmann-fold domains"/>
    <property type="match status" value="1"/>
</dbReference>
<feature type="domain" description="S-adenosyl-L-homocysteine hydrolase NAD binding" evidence="5">
    <location>
        <begin position="1"/>
        <end position="137"/>
    </location>
</feature>
<dbReference type="GO" id="GO:0005829">
    <property type="term" value="C:cytosol"/>
    <property type="evidence" value="ECO:0007669"/>
    <property type="project" value="TreeGrafter"/>
</dbReference>
<evidence type="ECO:0000313" key="7">
    <source>
        <dbReference type="Proteomes" id="UP000518266"/>
    </source>
</evidence>
<evidence type="ECO:0000256" key="2">
    <source>
        <dbReference type="ARBA" id="ARBA00007122"/>
    </source>
</evidence>
<dbReference type="InterPro" id="IPR000043">
    <property type="entry name" value="Adenosylhomocysteinase-like"/>
</dbReference>
<protein>
    <recommendedName>
        <fullName evidence="5">S-adenosyl-L-homocysteine hydrolase NAD binding domain-containing protein</fullName>
    </recommendedName>
</protein>
<dbReference type="Proteomes" id="UP000518266">
    <property type="component" value="Unassembled WGS sequence"/>
</dbReference>
<accession>A0A7J5YYK7</accession>
<dbReference type="Gene3D" id="3.40.50.720">
    <property type="entry name" value="NAD(P)-binding Rossmann-like Domain"/>
    <property type="match status" value="2"/>
</dbReference>
<dbReference type="Pfam" id="PF00670">
    <property type="entry name" value="AdoHcyase_NAD"/>
    <property type="match status" value="1"/>
</dbReference>
<reference evidence="6 7" key="1">
    <citation type="submission" date="2020-03" db="EMBL/GenBank/DDBJ databases">
        <title>Dissostichus mawsoni Genome sequencing and assembly.</title>
        <authorList>
            <person name="Park H."/>
        </authorList>
    </citation>
    <scope>NUCLEOTIDE SEQUENCE [LARGE SCALE GENOMIC DNA]</scope>
    <source>
        <strain evidence="6">DM0001</strain>
        <tissue evidence="6">Muscle</tissue>
    </source>
</reference>
<dbReference type="Pfam" id="PF05221">
    <property type="entry name" value="AdoHcyase"/>
    <property type="match status" value="1"/>
</dbReference>
<comment type="caution">
    <text evidence="6">The sequence shown here is derived from an EMBL/GenBank/DDBJ whole genome shotgun (WGS) entry which is preliminary data.</text>
</comment>
<gene>
    <name evidence="6" type="ORF">F7725_022727</name>
</gene>
<comment type="cofactor">
    <cofactor evidence="1">
        <name>NAD(+)</name>
        <dbReference type="ChEBI" id="CHEBI:57540"/>
    </cofactor>
</comment>
<dbReference type="PANTHER" id="PTHR23420:SF2">
    <property type="entry name" value="ADENOSYLHOMOCYSTEINASE 3"/>
    <property type="match status" value="1"/>
</dbReference>
<dbReference type="GO" id="GO:0033353">
    <property type="term" value="P:S-adenosylmethionine cycle"/>
    <property type="evidence" value="ECO:0007669"/>
    <property type="project" value="TreeGrafter"/>
</dbReference>
<evidence type="ECO:0000313" key="6">
    <source>
        <dbReference type="EMBL" id="KAF3854672.1"/>
    </source>
</evidence>
<dbReference type="SMART" id="SM00996">
    <property type="entry name" value="AdoHcyase"/>
    <property type="match status" value="1"/>
</dbReference>
<dbReference type="AlphaFoldDB" id="A0A7J5YYK7"/>
<sequence>MFGGKQVVVCGYGEVGKGCCAALKHWVLLSTSQKRIPFVPFRPVIKLGEVVRQVDMVITCTGNKNVVGREHMDRMKNGCIVCNMGHSSTEIDLVSLRTAELRWERVRPQVDHVIWPDGRRIVLLAEGRLLNLSCSTVPSFVLSITATTQPLQISDEYVASLHLPTFDAHLTELTDEQGKYLGISKHGPYKPNYYSLVKRKTRRNLLLVFIWSDWAGPFRLVLLQSSGTSAADLPASPGCGSLLQLRLILHGTKSLSRPPLLLLVIYMHPKVPARLIYLLSVIIRQIAGGKRGIFLSADLTLKSTRAAFVLSIHYEGGAAGQQRLIALCTKLLLALLSHNFTI</sequence>
<dbReference type="InterPro" id="IPR015878">
    <property type="entry name" value="Ado_hCys_hydrolase_NAD-bd"/>
</dbReference>
<dbReference type="SMART" id="SM00997">
    <property type="entry name" value="AdoHcyase_NAD"/>
    <property type="match status" value="1"/>
</dbReference>
<dbReference type="EMBL" id="JAAKFY010000007">
    <property type="protein sequence ID" value="KAF3854672.1"/>
    <property type="molecule type" value="Genomic_DNA"/>
</dbReference>
<dbReference type="InterPro" id="IPR042172">
    <property type="entry name" value="Adenosylhomocyst_ase-like_sf"/>
</dbReference>
<dbReference type="GO" id="GO:0006730">
    <property type="term" value="P:one-carbon metabolic process"/>
    <property type="evidence" value="ECO:0007669"/>
    <property type="project" value="UniProtKB-KW"/>
</dbReference>
<organism evidence="6 7">
    <name type="scientific">Dissostichus mawsoni</name>
    <name type="common">Antarctic cod</name>
    <dbReference type="NCBI Taxonomy" id="36200"/>
    <lineage>
        <taxon>Eukaryota</taxon>
        <taxon>Metazoa</taxon>
        <taxon>Chordata</taxon>
        <taxon>Craniata</taxon>
        <taxon>Vertebrata</taxon>
        <taxon>Euteleostomi</taxon>
        <taxon>Actinopterygii</taxon>
        <taxon>Neopterygii</taxon>
        <taxon>Teleostei</taxon>
        <taxon>Neoteleostei</taxon>
        <taxon>Acanthomorphata</taxon>
        <taxon>Eupercaria</taxon>
        <taxon>Perciformes</taxon>
        <taxon>Notothenioidei</taxon>
        <taxon>Nototheniidae</taxon>
        <taxon>Dissostichus</taxon>
    </lineage>
</organism>
<name>A0A7J5YYK7_DISMA</name>
<comment type="similarity">
    <text evidence="2">Belongs to the adenosylhomocysteinase family.</text>
</comment>
<dbReference type="InterPro" id="IPR036291">
    <property type="entry name" value="NAD(P)-bd_dom_sf"/>
</dbReference>
<dbReference type="Gene3D" id="3.40.50.1480">
    <property type="entry name" value="Adenosylhomocysteinase-like"/>
    <property type="match status" value="1"/>
</dbReference>
<dbReference type="SUPFAM" id="SSF52283">
    <property type="entry name" value="Formate/glycerate dehydrogenase catalytic domain-like"/>
    <property type="match status" value="1"/>
</dbReference>